<evidence type="ECO:0000256" key="2">
    <source>
        <dbReference type="ARBA" id="ARBA00022737"/>
    </source>
</evidence>
<dbReference type="Gene3D" id="3.30.160.60">
    <property type="entry name" value="Classic Zinc Finger"/>
    <property type="match status" value="4"/>
</dbReference>
<feature type="domain" description="C2H2-type" evidence="6">
    <location>
        <begin position="564"/>
        <end position="592"/>
    </location>
</feature>
<dbReference type="GO" id="GO:0005634">
    <property type="term" value="C:nucleus"/>
    <property type="evidence" value="ECO:0007669"/>
    <property type="project" value="TreeGrafter"/>
</dbReference>
<protein>
    <recommendedName>
        <fullName evidence="10">C2H2-type domain-containing protein</fullName>
    </recommendedName>
</protein>
<keyword evidence="2" id="KW-0677">Repeat</keyword>
<feature type="domain" description="C2H2-type" evidence="6">
    <location>
        <begin position="451"/>
        <end position="474"/>
    </location>
</feature>
<reference evidence="8 9" key="1">
    <citation type="journal article" date="2007" name="Nature">
        <title>Evolution of genes and genomes on the Drosophila phylogeny.</title>
        <authorList>
            <consortium name="Drosophila 12 Genomes Consortium"/>
            <person name="Clark A.G."/>
            <person name="Eisen M.B."/>
            <person name="Smith D.R."/>
            <person name="Bergman C.M."/>
            <person name="Oliver B."/>
            <person name="Markow T.A."/>
            <person name="Kaufman T.C."/>
            <person name="Kellis M."/>
            <person name="Gelbart W."/>
            <person name="Iyer V.N."/>
            <person name="Pollard D.A."/>
            <person name="Sackton T.B."/>
            <person name="Larracuente A.M."/>
            <person name="Singh N.D."/>
            <person name="Abad J.P."/>
            <person name="Abt D.N."/>
            <person name="Adryan B."/>
            <person name="Aguade M."/>
            <person name="Akashi H."/>
            <person name="Anderson W.W."/>
            <person name="Aquadro C.F."/>
            <person name="Ardell D.H."/>
            <person name="Arguello R."/>
            <person name="Artieri C.G."/>
            <person name="Barbash D.A."/>
            <person name="Barker D."/>
            <person name="Barsanti P."/>
            <person name="Batterham P."/>
            <person name="Batzoglou S."/>
            <person name="Begun D."/>
            <person name="Bhutkar A."/>
            <person name="Blanco E."/>
            <person name="Bosak S.A."/>
            <person name="Bradley R.K."/>
            <person name="Brand A.D."/>
            <person name="Brent M.R."/>
            <person name="Brooks A.N."/>
            <person name="Brown R.H."/>
            <person name="Butlin R.K."/>
            <person name="Caggese C."/>
            <person name="Calvi B.R."/>
            <person name="Bernardo de Carvalho A."/>
            <person name="Caspi A."/>
            <person name="Castrezana S."/>
            <person name="Celniker S.E."/>
            <person name="Chang J.L."/>
            <person name="Chapple C."/>
            <person name="Chatterji S."/>
            <person name="Chinwalla A."/>
            <person name="Civetta A."/>
            <person name="Clifton S.W."/>
            <person name="Comeron J.M."/>
            <person name="Costello J.C."/>
            <person name="Coyne J.A."/>
            <person name="Daub J."/>
            <person name="David R.G."/>
            <person name="Delcher A.L."/>
            <person name="Delehaunty K."/>
            <person name="Do C.B."/>
            <person name="Ebling H."/>
            <person name="Edwards K."/>
            <person name="Eickbush T."/>
            <person name="Evans J.D."/>
            <person name="Filipski A."/>
            <person name="Findeiss S."/>
            <person name="Freyhult E."/>
            <person name="Fulton L."/>
            <person name="Fulton R."/>
            <person name="Garcia A.C."/>
            <person name="Gardiner A."/>
            <person name="Garfield D.A."/>
            <person name="Garvin B.E."/>
            <person name="Gibson G."/>
            <person name="Gilbert D."/>
            <person name="Gnerre S."/>
            <person name="Godfrey J."/>
            <person name="Good R."/>
            <person name="Gotea V."/>
            <person name="Gravely B."/>
            <person name="Greenberg A.J."/>
            <person name="Griffiths-Jones S."/>
            <person name="Gross S."/>
            <person name="Guigo R."/>
            <person name="Gustafson E.A."/>
            <person name="Haerty W."/>
            <person name="Hahn M.W."/>
            <person name="Halligan D.L."/>
            <person name="Halpern A.L."/>
            <person name="Halter G.M."/>
            <person name="Han M.V."/>
            <person name="Heger A."/>
            <person name="Hillier L."/>
            <person name="Hinrichs A.S."/>
            <person name="Holmes I."/>
            <person name="Hoskins R.A."/>
            <person name="Hubisz M.J."/>
            <person name="Hultmark D."/>
            <person name="Huntley M.A."/>
            <person name="Jaffe D.B."/>
            <person name="Jagadeeshan S."/>
            <person name="Jeck W.R."/>
            <person name="Johnson J."/>
            <person name="Jones C.D."/>
            <person name="Jordan W.C."/>
            <person name="Karpen G.H."/>
            <person name="Kataoka E."/>
            <person name="Keightley P.D."/>
            <person name="Kheradpour P."/>
            <person name="Kirkness E.F."/>
            <person name="Koerich L.B."/>
            <person name="Kristiansen K."/>
            <person name="Kudrna D."/>
            <person name="Kulathinal R.J."/>
            <person name="Kumar S."/>
            <person name="Kwok R."/>
            <person name="Lander E."/>
            <person name="Langley C.H."/>
            <person name="Lapoint R."/>
            <person name="Lazzaro B.P."/>
            <person name="Lee S.J."/>
            <person name="Levesque L."/>
            <person name="Li R."/>
            <person name="Lin C.F."/>
            <person name="Lin M.F."/>
            <person name="Lindblad-Toh K."/>
            <person name="Llopart A."/>
            <person name="Long M."/>
            <person name="Low L."/>
            <person name="Lozovsky E."/>
            <person name="Lu J."/>
            <person name="Luo M."/>
            <person name="Machado C.A."/>
            <person name="Makalowski W."/>
            <person name="Marzo M."/>
            <person name="Matsuda M."/>
            <person name="Matzkin L."/>
            <person name="McAllister B."/>
            <person name="McBride C.S."/>
            <person name="McKernan B."/>
            <person name="McKernan K."/>
            <person name="Mendez-Lago M."/>
            <person name="Minx P."/>
            <person name="Mollenhauer M.U."/>
            <person name="Montooth K."/>
            <person name="Mount S.M."/>
            <person name="Mu X."/>
            <person name="Myers E."/>
            <person name="Negre B."/>
            <person name="Newfeld S."/>
            <person name="Nielsen R."/>
            <person name="Noor M.A."/>
            <person name="O'Grady P."/>
            <person name="Pachter L."/>
            <person name="Papaceit M."/>
            <person name="Parisi M.J."/>
            <person name="Parisi M."/>
            <person name="Parts L."/>
            <person name="Pedersen J.S."/>
            <person name="Pesole G."/>
            <person name="Phillippy A.M."/>
            <person name="Ponting C.P."/>
            <person name="Pop M."/>
            <person name="Porcelli D."/>
            <person name="Powell J.R."/>
            <person name="Prohaska S."/>
            <person name="Pruitt K."/>
            <person name="Puig M."/>
            <person name="Quesneville H."/>
            <person name="Ram K.R."/>
            <person name="Rand D."/>
            <person name="Rasmussen M.D."/>
            <person name="Reed L.K."/>
            <person name="Reenan R."/>
            <person name="Reily A."/>
            <person name="Remington K.A."/>
            <person name="Rieger T.T."/>
            <person name="Ritchie M.G."/>
            <person name="Robin C."/>
            <person name="Rogers Y.H."/>
            <person name="Rohde C."/>
            <person name="Rozas J."/>
            <person name="Rubenfield M.J."/>
            <person name="Ruiz A."/>
            <person name="Russo S."/>
            <person name="Salzberg S.L."/>
            <person name="Sanchez-Gracia A."/>
            <person name="Saranga D.J."/>
            <person name="Sato H."/>
            <person name="Schaeffer S.W."/>
            <person name="Schatz M.C."/>
            <person name="Schlenke T."/>
            <person name="Schwartz R."/>
            <person name="Segarra C."/>
            <person name="Singh R.S."/>
            <person name="Sirot L."/>
            <person name="Sirota M."/>
            <person name="Sisneros N.B."/>
            <person name="Smith C.D."/>
            <person name="Smith T.F."/>
            <person name="Spieth J."/>
            <person name="Stage D.E."/>
            <person name="Stark A."/>
            <person name="Stephan W."/>
            <person name="Strausberg R.L."/>
            <person name="Strempel S."/>
            <person name="Sturgill D."/>
            <person name="Sutton G."/>
            <person name="Sutton G.G."/>
            <person name="Tao W."/>
            <person name="Teichmann S."/>
            <person name="Tobari Y.N."/>
            <person name="Tomimura Y."/>
            <person name="Tsolas J.M."/>
            <person name="Valente V.L."/>
            <person name="Venter E."/>
            <person name="Venter J.C."/>
            <person name="Vicario S."/>
            <person name="Vieira F.G."/>
            <person name="Vilella A.J."/>
            <person name="Villasante A."/>
            <person name="Walenz B."/>
            <person name="Wang J."/>
            <person name="Wasserman M."/>
            <person name="Watts T."/>
            <person name="Wilson D."/>
            <person name="Wilson R.K."/>
            <person name="Wing R.A."/>
            <person name="Wolfner M.F."/>
            <person name="Wong A."/>
            <person name="Wong G.K."/>
            <person name="Wu C.I."/>
            <person name="Wu G."/>
            <person name="Yamamoto D."/>
            <person name="Yang H.P."/>
            <person name="Yang S.P."/>
            <person name="Yorke J.A."/>
            <person name="Yoshida K."/>
            <person name="Zdobnov E."/>
            <person name="Zhang P."/>
            <person name="Zhang Y."/>
            <person name="Zimin A.V."/>
            <person name="Baldwin J."/>
            <person name="Abdouelleil A."/>
            <person name="Abdulkadir J."/>
            <person name="Abebe A."/>
            <person name="Abera B."/>
            <person name="Abreu J."/>
            <person name="Acer S.C."/>
            <person name="Aftuck L."/>
            <person name="Alexander A."/>
            <person name="An P."/>
            <person name="Anderson E."/>
            <person name="Anderson S."/>
            <person name="Arachi H."/>
            <person name="Azer M."/>
            <person name="Bachantsang P."/>
            <person name="Barry A."/>
            <person name="Bayul T."/>
            <person name="Berlin A."/>
            <person name="Bessette D."/>
            <person name="Bloom T."/>
            <person name="Blye J."/>
            <person name="Boguslavskiy L."/>
            <person name="Bonnet C."/>
            <person name="Boukhgalter B."/>
            <person name="Bourzgui I."/>
            <person name="Brown A."/>
            <person name="Cahill P."/>
            <person name="Channer S."/>
            <person name="Cheshatsang Y."/>
            <person name="Chuda L."/>
            <person name="Citroen M."/>
            <person name="Collymore A."/>
            <person name="Cooke P."/>
            <person name="Costello M."/>
            <person name="D'Aco K."/>
            <person name="Daza R."/>
            <person name="De Haan G."/>
            <person name="DeGray S."/>
            <person name="DeMaso C."/>
            <person name="Dhargay N."/>
            <person name="Dooley K."/>
            <person name="Dooley E."/>
            <person name="Doricent M."/>
            <person name="Dorje P."/>
            <person name="Dorjee K."/>
            <person name="Dupes A."/>
            <person name="Elong R."/>
            <person name="Falk J."/>
            <person name="Farina A."/>
            <person name="Faro S."/>
            <person name="Ferguson D."/>
            <person name="Fisher S."/>
            <person name="Foley C.D."/>
            <person name="Franke A."/>
            <person name="Friedrich D."/>
            <person name="Gadbois L."/>
            <person name="Gearin G."/>
            <person name="Gearin C.R."/>
            <person name="Giannoukos G."/>
            <person name="Goode T."/>
            <person name="Graham J."/>
            <person name="Grandbois E."/>
            <person name="Grewal S."/>
            <person name="Gyaltsen K."/>
            <person name="Hafez N."/>
            <person name="Hagos B."/>
            <person name="Hall J."/>
            <person name="Henson C."/>
            <person name="Hollinger A."/>
            <person name="Honan T."/>
            <person name="Huard M.D."/>
            <person name="Hughes L."/>
            <person name="Hurhula B."/>
            <person name="Husby M.E."/>
            <person name="Kamat A."/>
            <person name="Kanga B."/>
            <person name="Kashin S."/>
            <person name="Khazanovich D."/>
            <person name="Kisner P."/>
            <person name="Lance K."/>
            <person name="Lara M."/>
            <person name="Lee W."/>
            <person name="Lennon N."/>
            <person name="Letendre F."/>
            <person name="LeVine R."/>
            <person name="Lipovsky A."/>
            <person name="Liu X."/>
            <person name="Liu J."/>
            <person name="Liu S."/>
            <person name="Lokyitsang T."/>
            <person name="Lokyitsang Y."/>
            <person name="Lubonja R."/>
            <person name="Lui A."/>
            <person name="MacDonald P."/>
            <person name="Magnisalis V."/>
            <person name="Maru K."/>
            <person name="Matthews C."/>
            <person name="McCusker W."/>
            <person name="McDonough S."/>
            <person name="Mehta T."/>
            <person name="Meldrim J."/>
            <person name="Meneus L."/>
            <person name="Mihai O."/>
            <person name="Mihalev A."/>
            <person name="Mihova T."/>
            <person name="Mittelman R."/>
            <person name="Mlenga V."/>
            <person name="Montmayeur A."/>
            <person name="Mulrain L."/>
            <person name="Navidi A."/>
            <person name="Naylor J."/>
            <person name="Negash T."/>
            <person name="Nguyen T."/>
            <person name="Nguyen N."/>
            <person name="Nicol R."/>
            <person name="Norbu C."/>
            <person name="Norbu N."/>
            <person name="Novod N."/>
            <person name="O'Neill B."/>
            <person name="Osman S."/>
            <person name="Markiewicz E."/>
            <person name="Oyono O.L."/>
            <person name="Patti C."/>
            <person name="Phunkhang P."/>
            <person name="Pierre F."/>
            <person name="Priest M."/>
            <person name="Raghuraman S."/>
            <person name="Rege F."/>
            <person name="Reyes R."/>
            <person name="Rise C."/>
            <person name="Rogov P."/>
            <person name="Ross K."/>
            <person name="Ryan E."/>
            <person name="Settipalli S."/>
            <person name="Shea T."/>
            <person name="Sherpa N."/>
            <person name="Shi L."/>
            <person name="Shih D."/>
            <person name="Sparrow T."/>
            <person name="Spaulding J."/>
            <person name="Stalker J."/>
            <person name="Stange-Thomann N."/>
            <person name="Stavropoulos S."/>
            <person name="Stone C."/>
            <person name="Strader C."/>
            <person name="Tesfaye S."/>
            <person name="Thomson T."/>
            <person name="Thoulutsang Y."/>
            <person name="Thoulutsang D."/>
            <person name="Topham K."/>
            <person name="Topping I."/>
            <person name="Tsamla T."/>
            <person name="Vassiliev H."/>
            <person name="Vo A."/>
            <person name="Wangchuk T."/>
            <person name="Wangdi T."/>
            <person name="Weiand M."/>
            <person name="Wilkinson J."/>
            <person name="Wilson A."/>
            <person name="Yadav S."/>
            <person name="Young G."/>
            <person name="Yu Q."/>
            <person name="Zembek L."/>
            <person name="Zhong D."/>
            <person name="Zimmer A."/>
            <person name="Zwirko Z."/>
            <person name="Jaffe D.B."/>
            <person name="Alvarez P."/>
            <person name="Brockman W."/>
            <person name="Butler J."/>
            <person name="Chin C."/>
            <person name="Gnerre S."/>
            <person name="Grabherr M."/>
            <person name="Kleber M."/>
            <person name="Mauceli E."/>
            <person name="MacCallum I."/>
        </authorList>
    </citation>
    <scope>NUCLEOTIDE SEQUENCE [LARGE SCALE GENOMIC DNA]</scope>
    <source>
        <strain evidence="9">Tucson 14030-0811.24</strain>
    </source>
</reference>
<dbReference type="SUPFAM" id="SSF57667">
    <property type="entry name" value="beta-beta-alpha zinc fingers"/>
    <property type="match status" value="3"/>
</dbReference>
<evidence type="ECO:0000256" key="1">
    <source>
        <dbReference type="ARBA" id="ARBA00022723"/>
    </source>
</evidence>
<feature type="domain" description="C2H2-type" evidence="6">
    <location>
        <begin position="479"/>
        <end position="506"/>
    </location>
</feature>
<organism evidence="8 9">
    <name type="scientific">Drosophila willistoni</name>
    <name type="common">Fruit fly</name>
    <dbReference type="NCBI Taxonomy" id="7260"/>
    <lineage>
        <taxon>Eukaryota</taxon>
        <taxon>Metazoa</taxon>
        <taxon>Ecdysozoa</taxon>
        <taxon>Arthropoda</taxon>
        <taxon>Hexapoda</taxon>
        <taxon>Insecta</taxon>
        <taxon>Pterygota</taxon>
        <taxon>Neoptera</taxon>
        <taxon>Endopterygota</taxon>
        <taxon>Diptera</taxon>
        <taxon>Brachycera</taxon>
        <taxon>Muscomorpha</taxon>
        <taxon>Ephydroidea</taxon>
        <taxon>Drosophilidae</taxon>
        <taxon>Drosophila</taxon>
        <taxon>Sophophora</taxon>
    </lineage>
</organism>
<name>B4MIN4_DROWI</name>
<evidence type="ECO:0000256" key="5">
    <source>
        <dbReference type="PROSITE-ProRule" id="PRU00042"/>
    </source>
</evidence>
<proteinExistence type="predicted"/>
<dbReference type="SMART" id="SM00595">
    <property type="entry name" value="MADF"/>
    <property type="match status" value="2"/>
</dbReference>
<feature type="domain" description="C2H2-type" evidence="6">
    <location>
        <begin position="507"/>
        <end position="535"/>
    </location>
</feature>
<accession>B4MIN4</accession>
<dbReference type="InterPro" id="IPR036236">
    <property type="entry name" value="Znf_C2H2_sf"/>
</dbReference>
<dbReference type="InterPro" id="IPR006578">
    <property type="entry name" value="MADF-dom"/>
</dbReference>
<evidence type="ECO:0000313" key="9">
    <source>
        <dbReference type="Proteomes" id="UP000007798"/>
    </source>
</evidence>
<feature type="domain" description="MADF" evidence="7">
    <location>
        <begin position="324"/>
        <end position="417"/>
    </location>
</feature>
<dbReference type="OMA" id="HINGFHL"/>
<gene>
    <name evidence="8" type="primary">Dwil\GK10700</name>
    <name evidence="8" type="ORF">Dwil_GK10700</name>
</gene>
<feature type="domain" description="C2H2-type" evidence="6">
    <location>
        <begin position="421"/>
        <end position="450"/>
    </location>
</feature>
<dbReference type="PROSITE" id="PS00028">
    <property type="entry name" value="ZINC_FINGER_C2H2_1"/>
    <property type="match status" value="6"/>
</dbReference>
<dbReference type="AlphaFoldDB" id="B4MIN4"/>
<evidence type="ECO:0000256" key="3">
    <source>
        <dbReference type="ARBA" id="ARBA00022771"/>
    </source>
</evidence>
<dbReference type="eggNOG" id="KOG1721">
    <property type="taxonomic scope" value="Eukaryota"/>
</dbReference>
<keyword evidence="1" id="KW-0479">Metal-binding</keyword>
<dbReference type="SMART" id="SM00355">
    <property type="entry name" value="ZnF_C2H2"/>
    <property type="match status" value="7"/>
</dbReference>
<dbReference type="Pfam" id="PF10545">
    <property type="entry name" value="MADF_DNA_bdg"/>
    <property type="match status" value="2"/>
</dbReference>
<dbReference type="PhylomeDB" id="B4MIN4"/>
<evidence type="ECO:0000313" key="8">
    <source>
        <dbReference type="EMBL" id="EDW71973.1"/>
    </source>
</evidence>
<dbReference type="GO" id="GO:0000981">
    <property type="term" value="F:DNA-binding transcription factor activity, RNA polymerase II-specific"/>
    <property type="evidence" value="ECO:0007669"/>
    <property type="project" value="TreeGrafter"/>
</dbReference>
<evidence type="ECO:0000259" key="7">
    <source>
        <dbReference type="PROSITE" id="PS51029"/>
    </source>
</evidence>
<dbReference type="HOGENOM" id="CLU_027532_1_0_1"/>
<feature type="domain" description="C2H2-type" evidence="6">
    <location>
        <begin position="536"/>
        <end position="563"/>
    </location>
</feature>
<dbReference type="SMR" id="B4MIN4"/>
<dbReference type="PROSITE" id="PS50157">
    <property type="entry name" value="ZINC_FINGER_C2H2_2"/>
    <property type="match status" value="6"/>
</dbReference>
<feature type="domain" description="MADF" evidence="7">
    <location>
        <begin position="195"/>
        <end position="286"/>
    </location>
</feature>
<dbReference type="InterPro" id="IPR013087">
    <property type="entry name" value="Znf_C2H2_type"/>
</dbReference>
<evidence type="ECO:0000256" key="4">
    <source>
        <dbReference type="ARBA" id="ARBA00022833"/>
    </source>
</evidence>
<dbReference type="InParanoid" id="B4MIN4"/>
<dbReference type="PANTHER" id="PTHR24409">
    <property type="entry name" value="ZINC FINGER PROTEIN 142"/>
    <property type="match status" value="1"/>
</dbReference>
<keyword evidence="4" id="KW-0862">Zinc</keyword>
<dbReference type="GO" id="GO:0000977">
    <property type="term" value="F:RNA polymerase II transcription regulatory region sequence-specific DNA binding"/>
    <property type="evidence" value="ECO:0007669"/>
    <property type="project" value="TreeGrafter"/>
</dbReference>
<dbReference type="OrthoDB" id="8117402at2759"/>
<dbReference type="FunCoup" id="B4MIN4">
    <property type="interactions" value="274"/>
</dbReference>
<keyword evidence="9" id="KW-1185">Reference proteome</keyword>
<dbReference type="GO" id="GO:0008270">
    <property type="term" value="F:zinc ion binding"/>
    <property type="evidence" value="ECO:0007669"/>
    <property type="project" value="UniProtKB-KW"/>
</dbReference>
<dbReference type="EMBL" id="CH963719">
    <property type="protein sequence ID" value="EDW71973.1"/>
    <property type="molecule type" value="Genomic_DNA"/>
</dbReference>
<dbReference type="KEGG" id="dwi:6637987"/>
<dbReference type="Proteomes" id="UP000007798">
    <property type="component" value="Unassembled WGS sequence"/>
</dbReference>
<keyword evidence="3 5" id="KW-0863">Zinc-finger</keyword>
<dbReference type="PROSITE" id="PS51029">
    <property type="entry name" value="MADF"/>
    <property type="match status" value="2"/>
</dbReference>
<sequence>MEVCGNIMVNNQYTEFRLKCLYCSIESQLQDWELFIHHVHTSHYTEEVDEGVEGVVWRAGDDAVVDTDIQEKYELPMDIIEEDEFWQHDEAERETFVMEEADLDTSENTEQKTIIEIRGEPSIGEMLGFSDEEVVHTAESANDAVEDNAFFDDVAEKTDTYPTKLKAGRPRKRFKIGQVFKLKINFIRRNPRVLHLIEAYREHPCLYNPSDDNYKNPEARSQAYEVMIKRMDDKANVLFTESELKRCLNQLHSQYILAGESAAKGKLVGLAARHYKRCEFLKSLPYTAVSDLEDEEDGNGDGAENSSLLVIKLNFREPNVLTTKFIHSYSNHPELYDPSITEFGSVEARSQAYIKMAEDMAPLVKANETDVYLAVNKLRKWAYEGLRRLKSKELFKAWSKQELNHLKMCNFLPPKAEGQVLYCDYCCKRFYGDYMLRVHIYKQHHIGDLPFICSYCPRRFDRHNDMDRHILRAHCENALKCEYCDKTFAINNDLMAHRACHTGHKPYVCEMCGKRFRLKLLLDHHINGFHLNLRPFVCDLCCKSFRKKFELTNHIKAHLDIRDKVCDQCSATFTCHSALSRHRRIVHKAAPALKYVLEEND</sequence>
<dbReference type="FunFam" id="3.30.160.60:FF:000100">
    <property type="entry name" value="Zinc finger 45-like"/>
    <property type="match status" value="1"/>
</dbReference>
<evidence type="ECO:0008006" key="10">
    <source>
        <dbReference type="Google" id="ProtNLM"/>
    </source>
</evidence>
<dbReference type="PANTHER" id="PTHR24409:SF295">
    <property type="entry name" value="AZ2-RELATED"/>
    <property type="match status" value="1"/>
</dbReference>
<evidence type="ECO:0000259" key="6">
    <source>
        <dbReference type="PROSITE" id="PS50157"/>
    </source>
</evidence>